<dbReference type="OrthoDB" id="438545at2759"/>
<name>A0A9P1GD20_9DINO</name>
<sequence length="346" mass="38837">MAIGIFYTEVIVVVKCAISNWPSGHYFFEDLVEEWRKKDITWWKPDVFSTLQAFSLCVFSYVCHLNVTPVAKELVDPNDRRIEKISYRVVGVQFLIYLLLAVPGRSGQSGRSSDAFCYLTFGDKTAPNLLTNYPANDPWILASRVGLTFTVLVAVATNTNPTVRACLCLLEVIFPSLKESAAEGLNTELLLKTPPLVKRPPEDEPQCRRYLRYFLSIACLTMDTLVAICVRDVASVVGFLGATMGTLMMMVIPGFLVYKMDIFSTRWSDSHRPCCVQRIGHVCARVRDFSCSCCSNTVAEKKSTEFKPGVFCNCTMMHSQTFLLTGRFFIFLFICSATANGFAVFH</sequence>
<keyword evidence="9" id="KW-1185">Reference proteome</keyword>
<keyword evidence="4 5" id="KW-0472">Membrane</keyword>
<comment type="caution">
    <text evidence="7">The sequence shown here is derived from an EMBL/GenBank/DDBJ whole genome shotgun (WGS) entry which is preliminary data.</text>
</comment>
<keyword evidence="3 5" id="KW-1133">Transmembrane helix</keyword>
<dbReference type="PANTHER" id="PTHR22950">
    <property type="entry name" value="AMINO ACID TRANSPORTER"/>
    <property type="match status" value="1"/>
</dbReference>
<evidence type="ECO:0000256" key="4">
    <source>
        <dbReference type="ARBA" id="ARBA00023136"/>
    </source>
</evidence>
<evidence type="ECO:0000256" key="2">
    <source>
        <dbReference type="ARBA" id="ARBA00022692"/>
    </source>
</evidence>
<dbReference type="Pfam" id="PF01490">
    <property type="entry name" value="Aa_trans"/>
    <property type="match status" value="1"/>
</dbReference>
<dbReference type="GO" id="GO:0015179">
    <property type="term" value="F:L-amino acid transmembrane transporter activity"/>
    <property type="evidence" value="ECO:0007669"/>
    <property type="project" value="TreeGrafter"/>
</dbReference>
<feature type="transmembrane region" description="Helical" evidence="5">
    <location>
        <begin position="326"/>
        <end position="345"/>
    </location>
</feature>
<evidence type="ECO:0000313" key="7">
    <source>
        <dbReference type="EMBL" id="CAI4006297.1"/>
    </source>
</evidence>
<dbReference type="PANTHER" id="PTHR22950:SF702">
    <property type="entry name" value="AMINO ACID TRANSPORTER PROTEIN"/>
    <property type="match status" value="1"/>
</dbReference>
<organism evidence="7">
    <name type="scientific">Cladocopium goreaui</name>
    <dbReference type="NCBI Taxonomy" id="2562237"/>
    <lineage>
        <taxon>Eukaryota</taxon>
        <taxon>Sar</taxon>
        <taxon>Alveolata</taxon>
        <taxon>Dinophyceae</taxon>
        <taxon>Suessiales</taxon>
        <taxon>Symbiodiniaceae</taxon>
        <taxon>Cladocopium</taxon>
    </lineage>
</organism>
<comment type="subcellular location">
    <subcellularLocation>
        <location evidence="1">Membrane</location>
        <topology evidence="1">Multi-pass membrane protein</topology>
    </subcellularLocation>
</comment>
<dbReference type="Proteomes" id="UP001152797">
    <property type="component" value="Unassembled WGS sequence"/>
</dbReference>
<dbReference type="InterPro" id="IPR013057">
    <property type="entry name" value="AA_transpt_TM"/>
</dbReference>
<evidence type="ECO:0000313" key="8">
    <source>
        <dbReference type="EMBL" id="CAL4793609.1"/>
    </source>
</evidence>
<dbReference type="AlphaFoldDB" id="A0A9P1GD20"/>
<evidence type="ECO:0000256" key="3">
    <source>
        <dbReference type="ARBA" id="ARBA00022989"/>
    </source>
</evidence>
<protein>
    <recommendedName>
        <fullName evidence="6">Amino acid transporter transmembrane domain-containing protein</fullName>
    </recommendedName>
</protein>
<evidence type="ECO:0000313" key="9">
    <source>
        <dbReference type="Proteomes" id="UP001152797"/>
    </source>
</evidence>
<evidence type="ECO:0000256" key="5">
    <source>
        <dbReference type="SAM" id="Phobius"/>
    </source>
</evidence>
<feature type="transmembrane region" description="Helical" evidence="5">
    <location>
        <begin position="236"/>
        <end position="258"/>
    </location>
</feature>
<feature type="domain" description="Amino acid transporter transmembrane" evidence="6">
    <location>
        <begin position="44"/>
        <end position="260"/>
    </location>
</feature>
<proteinExistence type="predicted"/>
<keyword evidence="2 5" id="KW-0812">Transmembrane</keyword>
<dbReference type="EMBL" id="CAMXCT020003791">
    <property type="protein sequence ID" value="CAL1159672.1"/>
    <property type="molecule type" value="Genomic_DNA"/>
</dbReference>
<dbReference type="EMBL" id="CAMXCT010003791">
    <property type="protein sequence ID" value="CAI4006297.1"/>
    <property type="molecule type" value="Genomic_DNA"/>
</dbReference>
<gene>
    <name evidence="7" type="ORF">C1SCF055_LOCUS31948</name>
</gene>
<reference evidence="7" key="1">
    <citation type="submission" date="2022-10" db="EMBL/GenBank/DDBJ databases">
        <authorList>
            <person name="Chen Y."/>
            <person name="Dougan E. K."/>
            <person name="Chan C."/>
            <person name="Rhodes N."/>
            <person name="Thang M."/>
        </authorList>
    </citation>
    <scope>NUCLEOTIDE SEQUENCE</scope>
</reference>
<reference evidence="8 9" key="2">
    <citation type="submission" date="2024-05" db="EMBL/GenBank/DDBJ databases">
        <authorList>
            <person name="Chen Y."/>
            <person name="Shah S."/>
            <person name="Dougan E. K."/>
            <person name="Thang M."/>
            <person name="Chan C."/>
        </authorList>
    </citation>
    <scope>NUCLEOTIDE SEQUENCE [LARGE SCALE GENOMIC DNA]</scope>
</reference>
<dbReference type="GO" id="GO:0016020">
    <property type="term" value="C:membrane"/>
    <property type="evidence" value="ECO:0007669"/>
    <property type="project" value="UniProtKB-SubCell"/>
</dbReference>
<evidence type="ECO:0000259" key="6">
    <source>
        <dbReference type="Pfam" id="PF01490"/>
    </source>
</evidence>
<evidence type="ECO:0000256" key="1">
    <source>
        <dbReference type="ARBA" id="ARBA00004141"/>
    </source>
</evidence>
<accession>A0A9P1GD20</accession>
<dbReference type="EMBL" id="CAMXCT030003791">
    <property type="protein sequence ID" value="CAL4793609.1"/>
    <property type="molecule type" value="Genomic_DNA"/>
</dbReference>